<evidence type="ECO:0000313" key="2">
    <source>
        <dbReference type="EMBL" id="KAE9622096.1"/>
    </source>
</evidence>
<dbReference type="InterPro" id="IPR057993">
    <property type="entry name" value="HD-Zip_IV_C"/>
</dbReference>
<dbReference type="InterPro" id="IPR042160">
    <property type="entry name" value="HD-Zip_IV"/>
</dbReference>
<comment type="caution">
    <text evidence="2">The sequence shown here is derived from an EMBL/GenBank/DDBJ whole genome shotgun (WGS) entry which is preliminary data.</text>
</comment>
<protein>
    <recommendedName>
        <fullName evidence="1">HD-Zip IV C-terminal domain-containing protein</fullName>
    </recommendedName>
</protein>
<accession>A0A6A4RBC8</accession>
<reference evidence="3" key="1">
    <citation type="journal article" date="2020" name="Nat. Commun.">
        <title>Genome sequence of the cluster root forming white lupin.</title>
        <authorList>
            <person name="Hufnagel B."/>
            <person name="Marques A."/>
            <person name="Soriano A."/>
            <person name="Marques L."/>
            <person name="Divol F."/>
            <person name="Doumas P."/>
            <person name="Sallet E."/>
            <person name="Mancinotti D."/>
            <person name="Carrere S."/>
            <person name="Marande W."/>
            <person name="Arribat S."/>
            <person name="Keller J."/>
            <person name="Huneau C."/>
            <person name="Blein T."/>
            <person name="Aime D."/>
            <person name="Laguerre M."/>
            <person name="Taylor J."/>
            <person name="Schubert V."/>
            <person name="Nelson M."/>
            <person name="Geu-Flores F."/>
            <person name="Crespi M."/>
            <person name="Gallardo-Guerrero K."/>
            <person name="Delaux P.-M."/>
            <person name="Salse J."/>
            <person name="Berges H."/>
            <person name="Guyot R."/>
            <person name="Gouzy J."/>
            <person name="Peret B."/>
        </authorList>
    </citation>
    <scope>NUCLEOTIDE SEQUENCE [LARGE SCALE GENOMIC DNA]</scope>
    <source>
        <strain evidence="3">cv. Amiga</strain>
    </source>
</reference>
<dbReference type="EMBL" id="WOCE01000001">
    <property type="protein sequence ID" value="KAE9622096.1"/>
    <property type="molecule type" value="Genomic_DNA"/>
</dbReference>
<proteinExistence type="predicted"/>
<dbReference type="Pfam" id="PF25797">
    <property type="entry name" value="PDF2_C"/>
    <property type="match status" value="1"/>
</dbReference>
<evidence type="ECO:0000259" key="1">
    <source>
        <dbReference type="Pfam" id="PF25797"/>
    </source>
</evidence>
<evidence type="ECO:0000313" key="3">
    <source>
        <dbReference type="Proteomes" id="UP000447434"/>
    </source>
</evidence>
<dbReference type="OrthoDB" id="1714304at2759"/>
<dbReference type="PANTHER" id="PTHR45654:SF48">
    <property type="entry name" value="START DOMAIN-CONTAINING PROTEIN"/>
    <property type="match status" value="1"/>
</dbReference>
<keyword evidence="3" id="KW-1185">Reference proteome</keyword>
<name>A0A6A4RBC8_LUPAL</name>
<feature type="domain" description="HD-Zip IV C-terminal" evidence="1">
    <location>
        <begin position="1"/>
        <end position="79"/>
    </location>
</feature>
<organism evidence="2 3">
    <name type="scientific">Lupinus albus</name>
    <name type="common">White lupine</name>
    <name type="synonym">Lupinus termis</name>
    <dbReference type="NCBI Taxonomy" id="3870"/>
    <lineage>
        <taxon>Eukaryota</taxon>
        <taxon>Viridiplantae</taxon>
        <taxon>Streptophyta</taxon>
        <taxon>Embryophyta</taxon>
        <taxon>Tracheophyta</taxon>
        <taxon>Spermatophyta</taxon>
        <taxon>Magnoliopsida</taxon>
        <taxon>eudicotyledons</taxon>
        <taxon>Gunneridae</taxon>
        <taxon>Pentapetalae</taxon>
        <taxon>rosids</taxon>
        <taxon>fabids</taxon>
        <taxon>Fabales</taxon>
        <taxon>Fabaceae</taxon>
        <taxon>Papilionoideae</taxon>
        <taxon>50 kb inversion clade</taxon>
        <taxon>genistoids sensu lato</taxon>
        <taxon>core genistoids</taxon>
        <taxon>Genisteae</taxon>
        <taxon>Lupinus</taxon>
    </lineage>
</organism>
<dbReference type="AlphaFoldDB" id="A0A6A4RBC8"/>
<dbReference type="Proteomes" id="UP000447434">
    <property type="component" value="Chromosome 1"/>
</dbReference>
<sequence length="80" mass="9168">MADRMMRTFCSDINASTINPWMQIPSFYGPTDVRYIVKNNNSETGTPPGTSVIFTTSVWIHVSPSRLFNFLRHESSRKKV</sequence>
<gene>
    <name evidence="2" type="ORF">Lalb_Chr01g0021701</name>
</gene>
<dbReference type="PANTHER" id="PTHR45654">
    <property type="entry name" value="HOMEOBOX-LEUCINE ZIPPER PROTEIN MERISTEM L1"/>
    <property type="match status" value="1"/>
</dbReference>